<accession>A0A6P1Y051</accession>
<evidence type="ECO:0000313" key="2">
    <source>
        <dbReference type="EMBL" id="QHX42914.1"/>
    </source>
</evidence>
<dbReference type="AlphaFoldDB" id="A0A6P1Y051"/>
<gene>
    <name evidence="2" type="ORF">GWP43_05050</name>
</gene>
<evidence type="ECO:0000313" key="3">
    <source>
        <dbReference type="Proteomes" id="UP000464374"/>
    </source>
</evidence>
<dbReference type="RefSeq" id="WP_162663189.1">
    <property type="nucleotide sequence ID" value="NZ_CP048020.1"/>
</dbReference>
<protein>
    <submittedName>
        <fullName evidence="2">Uncharacterized protein</fullName>
    </submittedName>
</protein>
<sequence>MLEAAKSIMGAITSGFQSGDFSNFSNTIDGIIKKLVIDKMIMFSGLNAGIQKLVDNMFSGFKGSGEQQRNILEEQNQKLSEERKATEKEFVAYQKLLEKKVSTKARTRLVGSLIGSHAR</sequence>
<feature type="coiled-coil region" evidence="1">
    <location>
        <begin position="62"/>
        <end position="96"/>
    </location>
</feature>
<dbReference type="EMBL" id="CP048020">
    <property type="protein sequence ID" value="QHX42914.1"/>
    <property type="molecule type" value="Genomic_DNA"/>
</dbReference>
<evidence type="ECO:0000256" key="1">
    <source>
        <dbReference type="SAM" id="Coils"/>
    </source>
</evidence>
<organism evidence="2 3">
    <name type="scientific">Treponema vincentii</name>
    <dbReference type="NCBI Taxonomy" id="69710"/>
    <lineage>
        <taxon>Bacteria</taxon>
        <taxon>Pseudomonadati</taxon>
        <taxon>Spirochaetota</taxon>
        <taxon>Spirochaetia</taxon>
        <taxon>Spirochaetales</taxon>
        <taxon>Treponemataceae</taxon>
        <taxon>Treponema</taxon>
    </lineage>
</organism>
<dbReference type="KEGG" id="trz:GWP43_05050"/>
<proteinExistence type="predicted"/>
<name>A0A6P1Y051_9SPIR</name>
<keyword evidence="1" id="KW-0175">Coiled coil</keyword>
<reference evidence="2 3" key="1">
    <citation type="submission" date="2020-01" db="EMBL/GenBank/DDBJ databases">
        <title>Complete genome sequence of a human oral phylogroup 1 Treponema sp. strain ATCC 700766, originally isolated from periodontitis dental plaque.</title>
        <authorList>
            <person name="Chan Y."/>
            <person name="Huo Y.-B."/>
            <person name="Yu X.-L."/>
            <person name="Zeng H."/>
            <person name="Leung W.-K."/>
            <person name="Watt R.M."/>
        </authorList>
    </citation>
    <scope>NUCLEOTIDE SEQUENCE [LARGE SCALE GENOMIC DNA]</scope>
    <source>
        <strain evidence="2 3">OMZ 804</strain>
    </source>
</reference>
<dbReference type="Proteomes" id="UP000464374">
    <property type="component" value="Chromosome"/>
</dbReference>